<keyword evidence="5 7" id="KW-0238">DNA-binding</keyword>
<evidence type="ECO:0000313" key="10">
    <source>
        <dbReference type="EMBL" id="VVJ21934.1"/>
    </source>
</evidence>
<evidence type="ECO:0000256" key="3">
    <source>
        <dbReference type="ARBA" id="ARBA00023015"/>
    </source>
</evidence>
<dbReference type="SUPFAM" id="SSF88946">
    <property type="entry name" value="Sigma2 domain of RNA polymerase sigma factors"/>
    <property type="match status" value="1"/>
</dbReference>
<dbReference type="InterPro" id="IPR007627">
    <property type="entry name" value="RNA_pol_sigma70_r2"/>
</dbReference>
<dbReference type="Proteomes" id="UP000399805">
    <property type="component" value="Unassembled WGS sequence"/>
</dbReference>
<evidence type="ECO:0000256" key="2">
    <source>
        <dbReference type="ARBA" id="ARBA00011344"/>
    </source>
</evidence>
<dbReference type="AlphaFoldDB" id="A0A6I8M1R3"/>
<dbReference type="InterPro" id="IPR000838">
    <property type="entry name" value="RNA_pol_sigma70_ECF_CS"/>
</dbReference>
<sequence length="313" mass="34212">MAESWDDLESYRPELVALCYRMTGSAHEAEDLVQETYLRAWRARASFEARSAVRTWLYRIAMNVCLTALNGRGRRVLPAGLGTPGEDPDVPLPAAQALWLTPWFGDPAHVAEQRGMLRLALVASAQHLPPRQRAAFLLREVLAMPATEIAEVLGTSVPAVKSALQRARSRLDELAPSPEEITEPDSPAARDILNSYISAFETADMVALTRLLRDDATLEVIPSGLSLSGKRSCVPFLAEYVLTAPGLYRMFPTVANDQPAAVAYYRARPDAPFRPFGLAVLTSDTTHLVSITTFLDPELVAAAGFPDDPGRMP</sequence>
<evidence type="ECO:0000256" key="5">
    <source>
        <dbReference type="ARBA" id="ARBA00023125"/>
    </source>
</evidence>
<dbReference type="InterPro" id="IPR036388">
    <property type="entry name" value="WH-like_DNA-bd_sf"/>
</dbReference>
<organism evidence="10 11">
    <name type="scientific">Amycolatopsis camponoti</name>
    <dbReference type="NCBI Taxonomy" id="2606593"/>
    <lineage>
        <taxon>Bacteria</taxon>
        <taxon>Bacillati</taxon>
        <taxon>Actinomycetota</taxon>
        <taxon>Actinomycetes</taxon>
        <taxon>Pseudonocardiales</taxon>
        <taxon>Pseudonocardiaceae</taxon>
        <taxon>Amycolatopsis</taxon>
    </lineage>
</organism>
<dbReference type="NCBIfam" id="TIGR02960">
    <property type="entry name" value="SigX5"/>
    <property type="match status" value="1"/>
</dbReference>
<dbReference type="SUPFAM" id="SSF88659">
    <property type="entry name" value="Sigma3 and sigma4 domains of RNA polymerase sigma factors"/>
    <property type="match status" value="1"/>
</dbReference>
<dbReference type="Gene3D" id="3.10.450.50">
    <property type="match status" value="1"/>
</dbReference>
<dbReference type="GO" id="GO:0016987">
    <property type="term" value="F:sigma factor activity"/>
    <property type="evidence" value="ECO:0007669"/>
    <property type="project" value="UniProtKB-KW"/>
</dbReference>
<dbReference type="InterPro" id="IPR014305">
    <property type="entry name" value="RNA_pol_sigma-G_actinobac"/>
</dbReference>
<keyword evidence="11" id="KW-1185">Reference proteome</keyword>
<evidence type="ECO:0000256" key="6">
    <source>
        <dbReference type="ARBA" id="ARBA00023163"/>
    </source>
</evidence>
<proteinExistence type="inferred from homology"/>
<dbReference type="InterPro" id="IPR013249">
    <property type="entry name" value="RNA_pol_sigma70_r4_t2"/>
</dbReference>
<reference evidence="10 11" key="1">
    <citation type="submission" date="2019-09" db="EMBL/GenBank/DDBJ databases">
        <authorList>
            <person name="Leyn A S."/>
        </authorList>
    </citation>
    <scope>NUCLEOTIDE SEQUENCE [LARGE SCALE GENOMIC DNA]</scope>
    <source>
        <strain evidence="10">AA231_1</strain>
    </source>
</reference>
<evidence type="ECO:0000256" key="4">
    <source>
        <dbReference type="ARBA" id="ARBA00023082"/>
    </source>
</evidence>
<dbReference type="CDD" id="cd06171">
    <property type="entry name" value="Sigma70_r4"/>
    <property type="match status" value="1"/>
</dbReference>
<dbReference type="Gene3D" id="1.10.1740.10">
    <property type="match status" value="1"/>
</dbReference>
<keyword evidence="3 7" id="KW-0805">Transcription regulation</keyword>
<dbReference type="Gene3D" id="1.10.10.10">
    <property type="entry name" value="Winged helix-like DNA-binding domain superfamily/Winged helix DNA-binding domain"/>
    <property type="match status" value="1"/>
</dbReference>
<dbReference type="NCBIfam" id="NF006089">
    <property type="entry name" value="PRK08241.1"/>
    <property type="match status" value="1"/>
</dbReference>
<gene>
    <name evidence="10" type="ORF">AA23TX_06948</name>
</gene>
<dbReference type="InterPro" id="IPR014284">
    <property type="entry name" value="RNA_pol_sigma-70_dom"/>
</dbReference>
<dbReference type="InterPro" id="IPR013325">
    <property type="entry name" value="RNA_pol_sigma_r2"/>
</dbReference>
<protein>
    <recommendedName>
        <fullName evidence="7">RNA polymerase sigma factor</fullName>
    </recommendedName>
</protein>
<dbReference type="Pfam" id="PF08281">
    <property type="entry name" value="Sigma70_r4_2"/>
    <property type="match status" value="1"/>
</dbReference>
<dbReference type="NCBIfam" id="TIGR02937">
    <property type="entry name" value="sigma70-ECF"/>
    <property type="match status" value="1"/>
</dbReference>
<accession>A0A6I8M1R3</accession>
<dbReference type="PANTHER" id="PTHR43133:SF65">
    <property type="entry name" value="ECF RNA POLYMERASE SIGMA FACTOR SIGG"/>
    <property type="match status" value="1"/>
</dbReference>
<dbReference type="PROSITE" id="PS01063">
    <property type="entry name" value="SIGMA70_ECF"/>
    <property type="match status" value="1"/>
</dbReference>
<dbReference type="RefSeq" id="WP_230862866.1">
    <property type="nucleotide sequence ID" value="NZ_CABVGP010000002.1"/>
</dbReference>
<feature type="domain" description="RNA polymerase sigma-70 region 2" evidence="8">
    <location>
        <begin position="9"/>
        <end position="74"/>
    </location>
</feature>
<dbReference type="GO" id="GO:0003677">
    <property type="term" value="F:DNA binding"/>
    <property type="evidence" value="ECO:0007669"/>
    <property type="project" value="UniProtKB-KW"/>
</dbReference>
<evidence type="ECO:0000259" key="9">
    <source>
        <dbReference type="Pfam" id="PF08281"/>
    </source>
</evidence>
<dbReference type="InterPro" id="IPR039425">
    <property type="entry name" value="RNA_pol_sigma-70-like"/>
</dbReference>
<dbReference type="PANTHER" id="PTHR43133">
    <property type="entry name" value="RNA POLYMERASE ECF-TYPE SIGMA FACTO"/>
    <property type="match status" value="1"/>
</dbReference>
<dbReference type="EMBL" id="CABVGP010000002">
    <property type="protein sequence ID" value="VVJ21934.1"/>
    <property type="molecule type" value="Genomic_DNA"/>
</dbReference>
<comment type="similarity">
    <text evidence="1 7">Belongs to the sigma-70 factor family. ECF subfamily.</text>
</comment>
<comment type="subunit">
    <text evidence="2">Interacts transiently with the RNA polymerase catalytic core formed by RpoA, RpoB, RpoC and RpoZ (2 alpha, 1 beta, 1 beta' and 1 omega subunit) to form the RNA polymerase holoenzyme that can initiate transcription.</text>
</comment>
<evidence type="ECO:0000256" key="7">
    <source>
        <dbReference type="RuleBase" id="RU000716"/>
    </source>
</evidence>
<dbReference type="InterPro" id="IPR032710">
    <property type="entry name" value="NTF2-like_dom_sf"/>
</dbReference>
<dbReference type="Pfam" id="PF04542">
    <property type="entry name" value="Sigma70_r2"/>
    <property type="match status" value="1"/>
</dbReference>
<keyword evidence="6 7" id="KW-0804">Transcription</keyword>
<dbReference type="SUPFAM" id="SSF54427">
    <property type="entry name" value="NTF2-like"/>
    <property type="match status" value="1"/>
</dbReference>
<name>A0A6I8M1R3_9PSEU</name>
<dbReference type="InterPro" id="IPR013324">
    <property type="entry name" value="RNA_pol_sigma_r3/r4-like"/>
</dbReference>
<evidence type="ECO:0000313" key="11">
    <source>
        <dbReference type="Proteomes" id="UP000399805"/>
    </source>
</evidence>
<dbReference type="GO" id="GO:0006950">
    <property type="term" value="P:response to stress"/>
    <property type="evidence" value="ECO:0007669"/>
    <property type="project" value="UniProtKB-ARBA"/>
</dbReference>
<dbReference type="GO" id="GO:0006352">
    <property type="term" value="P:DNA-templated transcription initiation"/>
    <property type="evidence" value="ECO:0007669"/>
    <property type="project" value="InterPro"/>
</dbReference>
<evidence type="ECO:0000256" key="1">
    <source>
        <dbReference type="ARBA" id="ARBA00010641"/>
    </source>
</evidence>
<evidence type="ECO:0000259" key="8">
    <source>
        <dbReference type="Pfam" id="PF04542"/>
    </source>
</evidence>
<feature type="domain" description="RNA polymerase sigma factor 70 region 4 type 2" evidence="9">
    <location>
        <begin position="120"/>
        <end position="171"/>
    </location>
</feature>
<keyword evidence="4 7" id="KW-0731">Sigma factor</keyword>